<sequence>MTELEIKVILADSISNQYPEYIMGIEFPFQFGERRADLALLREMELTSYEIKSATDRTTRLSYQLDSYKSYFDYCYVVCEESNLKEVRNNTPRSIGILIVSNKKIKHIRKSNKFKNHNKESLCSTLPINFLRNKASLKKIKSKHDLCKHISSKHPIETIRKWTRLNFKERYETASKLVKIEKGDTINKDDIFTLTKKSPTKLVRRTS</sequence>
<proteinExistence type="predicted"/>
<dbReference type="NCBIfam" id="NF033832">
    <property type="entry name" value="sce7726_fam"/>
    <property type="match status" value="1"/>
</dbReference>
<dbReference type="Proteomes" id="UP000237647">
    <property type="component" value="Unassembled WGS sequence"/>
</dbReference>
<dbReference type="RefSeq" id="WP_146130241.1">
    <property type="nucleotide sequence ID" value="NZ_PVTK01000003.1"/>
</dbReference>
<keyword evidence="2" id="KW-1185">Reference proteome</keyword>
<dbReference type="InterPro" id="IPR047729">
    <property type="entry name" value="Sce7726-like"/>
</dbReference>
<organism evidence="1 2">
    <name type="scientific">Vreelandella songnenensis</name>
    <dbReference type="NCBI Taxonomy" id="1176243"/>
    <lineage>
        <taxon>Bacteria</taxon>
        <taxon>Pseudomonadati</taxon>
        <taxon>Pseudomonadota</taxon>
        <taxon>Gammaproteobacteria</taxon>
        <taxon>Oceanospirillales</taxon>
        <taxon>Halomonadaceae</taxon>
        <taxon>Vreelandella</taxon>
    </lineage>
</organism>
<dbReference type="AlphaFoldDB" id="A0A2T0V4U8"/>
<evidence type="ECO:0000313" key="2">
    <source>
        <dbReference type="Proteomes" id="UP000237647"/>
    </source>
</evidence>
<reference evidence="1 2" key="1">
    <citation type="submission" date="2018-03" db="EMBL/GenBank/DDBJ databases">
        <title>Genomic Encyclopedia of Type Strains, Phase III (KMG-III): the genomes of soil and plant-associated and newly described type strains.</title>
        <authorList>
            <person name="Whitman W."/>
        </authorList>
    </citation>
    <scope>NUCLEOTIDE SEQUENCE [LARGE SCALE GENOMIC DNA]</scope>
    <source>
        <strain evidence="1 2">CGMCC 1.12152</strain>
    </source>
</reference>
<protein>
    <recommendedName>
        <fullName evidence="3">Protein cII</fullName>
    </recommendedName>
</protein>
<evidence type="ECO:0008006" key="3">
    <source>
        <dbReference type="Google" id="ProtNLM"/>
    </source>
</evidence>
<accession>A0A2T0V4U8</accession>
<name>A0A2T0V4U8_9GAMM</name>
<gene>
    <name evidence="1" type="ORF">B0H98_103134</name>
</gene>
<dbReference type="OrthoDB" id="5020258at2"/>
<evidence type="ECO:0000313" key="1">
    <source>
        <dbReference type="EMBL" id="PRY65191.1"/>
    </source>
</evidence>
<comment type="caution">
    <text evidence="1">The sequence shown here is derived from an EMBL/GenBank/DDBJ whole genome shotgun (WGS) entry which is preliminary data.</text>
</comment>
<dbReference type="EMBL" id="PVTK01000003">
    <property type="protein sequence ID" value="PRY65191.1"/>
    <property type="molecule type" value="Genomic_DNA"/>
</dbReference>